<dbReference type="EMBL" id="OZ075113">
    <property type="protein sequence ID" value="CAL5023115.1"/>
    <property type="molecule type" value="Genomic_DNA"/>
</dbReference>
<dbReference type="Pfam" id="PF05004">
    <property type="entry name" value="IFRD"/>
    <property type="match status" value="1"/>
</dbReference>
<gene>
    <name evidence="4" type="ORF">URODEC1_LOCUS76802</name>
</gene>
<feature type="compositionally biased region" description="Basic and acidic residues" evidence="2">
    <location>
        <begin position="1"/>
        <end position="10"/>
    </location>
</feature>
<reference evidence="4 5" key="2">
    <citation type="submission" date="2024-10" db="EMBL/GenBank/DDBJ databases">
        <authorList>
            <person name="Ryan C."/>
        </authorList>
    </citation>
    <scope>NUCLEOTIDE SEQUENCE [LARGE SCALE GENOMIC DNA]</scope>
</reference>
<comment type="similarity">
    <text evidence="1">Belongs to the IFRD family.</text>
</comment>
<evidence type="ECO:0000313" key="5">
    <source>
        <dbReference type="Proteomes" id="UP001497457"/>
    </source>
</evidence>
<feature type="compositionally biased region" description="Low complexity" evidence="2">
    <location>
        <begin position="36"/>
        <end position="61"/>
    </location>
</feature>
<reference evidence="5" key="1">
    <citation type="submission" date="2024-06" db="EMBL/GenBank/DDBJ databases">
        <authorList>
            <person name="Ryan C."/>
        </authorList>
    </citation>
    <scope>NUCLEOTIDE SEQUENCE [LARGE SCALE GENOMIC DNA]</scope>
</reference>
<sequence>MGHKNKDGSKKKAGGGDASSSSAAATKNKWNGNKKSTATAGDASSSSLFSPLPASSLPSPSVNFNPKDVTDPFELLDMCVAALHDKRTSSATREAALSSLAVTLEGRVLPLDEAADARPLVIFALCGASIKRGNSPAAGAGAAAAAASSKEARLAYRVVGLLALTLRNGGSTEILSESFPLLSRTLQLAPSIHPATVAAALDCLAAVTFAGALGPEDSERSLKAIWNVVVPNPKSPKAISSHVTPHVVAAAVSTWTFLVTTATFTDAQRRADRAAWNAAVASLAGVLEADDRAVRMAAGEALAVCVELNLTRFTPRKEMEAIMARVSDLAAEAAGKGADKTLFVEQKDLFRQILAYVERGERPRKALRTSSEKRGSIRVSTWAKMAQLNFLRRFLASGFLAHVKGNRLFKETFDVSTDEKVALSIAKRRMDAKNKETVMKMNREISWAIKNVYCVPQGGLPENNKPEQLLKLGWHS</sequence>
<feature type="domain" description="Interferon-related developmental regulator N-terminal" evidence="3">
    <location>
        <begin position="70"/>
        <end position="358"/>
    </location>
</feature>
<dbReference type="InterPro" id="IPR016024">
    <property type="entry name" value="ARM-type_fold"/>
</dbReference>
<evidence type="ECO:0000256" key="2">
    <source>
        <dbReference type="SAM" id="MobiDB-lite"/>
    </source>
</evidence>
<name>A0ABC9CN64_9POAL</name>
<dbReference type="SUPFAM" id="SSF48371">
    <property type="entry name" value="ARM repeat"/>
    <property type="match status" value="1"/>
</dbReference>
<feature type="region of interest" description="Disordered" evidence="2">
    <location>
        <begin position="1"/>
        <end position="64"/>
    </location>
</feature>
<dbReference type="AlphaFoldDB" id="A0ABC9CN64"/>
<keyword evidence="5" id="KW-1185">Reference proteome</keyword>
<dbReference type="Proteomes" id="UP001497457">
    <property type="component" value="Chromosome 3rd"/>
</dbReference>
<protein>
    <recommendedName>
        <fullName evidence="3">Interferon-related developmental regulator N-terminal domain-containing protein</fullName>
    </recommendedName>
</protein>
<dbReference type="PANTHER" id="PTHR12354">
    <property type="entry name" value="INTERFERON-RELATED DEVELOPMENTAL REGULATOR"/>
    <property type="match status" value="1"/>
</dbReference>
<dbReference type="InterPro" id="IPR007701">
    <property type="entry name" value="Interferon-rel_develop_reg_N"/>
</dbReference>
<dbReference type="PANTHER" id="PTHR12354:SF11">
    <property type="entry name" value="OS02G0219050 PROTEIN"/>
    <property type="match status" value="1"/>
</dbReference>
<evidence type="ECO:0000256" key="1">
    <source>
        <dbReference type="ARBA" id="ARBA00008828"/>
    </source>
</evidence>
<evidence type="ECO:0000313" key="4">
    <source>
        <dbReference type="EMBL" id="CAL5023115.1"/>
    </source>
</evidence>
<accession>A0ABC9CN64</accession>
<dbReference type="InterPro" id="IPR039777">
    <property type="entry name" value="IFRD"/>
</dbReference>
<organism evidence="4 5">
    <name type="scientific">Urochloa decumbens</name>
    <dbReference type="NCBI Taxonomy" id="240449"/>
    <lineage>
        <taxon>Eukaryota</taxon>
        <taxon>Viridiplantae</taxon>
        <taxon>Streptophyta</taxon>
        <taxon>Embryophyta</taxon>
        <taxon>Tracheophyta</taxon>
        <taxon>Spermatophyta</taxon>
        <taxon>Magnoliopsida</taxon>
        <taxon>Liliopsida</taxon>
        <taxon>Poales</taxon>
        <taxon>Poaceae</taxon>
        <taxon>PACMAD clade</taxon>
        <taxon>Panicoideae</taxon>
        <taxon>Panicodae</taxon>
        <taxon>Paniceae</taxon>
        <taxon>Melinidinae</taxon>
        <taxon>Urochloa</taxon>
    </lineage>
</organism>
<proteinExistence type="inferred from homology"/>
<evidence type="ECO:0000259" key="3">
    <source>
        <dbReference type="Pfam" id="PF05004"/>
    </source>
</evidence>